<accession>A0A1G2S9G1</accession>
<keyword evidence="3" id="KW-0540">Nuclease</keyword>
<gene>
    <name evidence="8" type="ORF">A2675_02315</name>
</gene>
<evidence type="ECO:0000313" key="8">
    <source>
        <dbReference type="EMBL" id="OHA80901.1"/>
    </source>
</evidence>
<dbReference type="Pfam" id="PF07927">
    <property type="entry name" value="HicA_toxin"/>
    <property type="match status" value="1"/>
</dbReference>
<reference evidence="8 9" key="1">
    <citation type="journal article" date="2016" name="Nat. Commun.">
        <title>Thousands of microbial genomes shed light on interconnected biogeochemical processes in an aquifer system.</title>
        <authorList>
            <person name="Anantharaman K."/>
            <person name="Brown C.T."/>
            <person name="Hug L.A."/>
            <person name="Sharon I."/>
            <person name="Castelle C.J."/>
            <person name="Probst A.J."/>
            <person name="Thomas B.C."/>
            <person name="Singh A."/>
            <person name="Wilkins M.J."/>
            <person name="Karaoz U."/>
            <person name="Brodie E.L."/>
            <person name="Williams K.H."/>
            <person name="Hubbard S.S."/>
            <person name="Banfield J.F."/>
        </authorList>
    </citation>
    <scope>NUCLEOTIDE SEQUENCE [LARGE SCALE GENOMIC DNA]</scope>
</reference>
<evidence type="ECO:0000256" key="5">
    <source>
        <dbReference type="ARBA" id="ARBA00022801"/>
    </source>
</evidence>
<dbReference type="STRING" id="1802723.A2675_02315"/>
<name>A0A1G2S9G1_9BACT</name>
<dbReference type="AlphaFoldDB" id="A0A1G2S9G1"/>
<proteinExistence type="inferred from homology"/>
<evidence type="ECO:0000256" key="1">
    <source>
        <dbReference type="ARBA" id="ARBA00006620"/>
    </source>
</evidence>
<dbReference type="InterPro" id="IPR038570">
    <property type="entry name" value="HicA_sf"/>
</dbReference>
<keyword evidence="6" id="KW-0694">RNA-binding</keyword>
<dbReference type="GO" id="GO:0003729">
    <property type="term" value="F:mRNA binding"/>
    <property type="evidence" value="ECO:0007669"/>
    <property type="project" value="InterPro"/>
</dbReference>
<evidence type="ECO:0000256" key="4">
    <source>
        <dbReference type="ARBA" id="ARBA00022759"/>
    </source>
</evidence>
<evidence type="ECO:0000256" key="6">
    <source>
        <dbReference type="ARBA" id="ARBA00022884"/>
    </source>
</evidence>
<comment type="similarity">
    <text evidence="1">Belongs to the HicA mRNA interferase family.</text>
</comment>
<dbReference type="SUPFAM" id="SSF54786">
    <property type="entry name" value="YcfA/nrd intein domain"/>
    <property type="match status" value="1"/>
</dbReference>
<dbReference type="Proteomes" id="UP000176997">
    <property type="component" value="Unassembled WGS sequence"/>
</dbReference>
<dbReference type="EMBL" id="MHUS01000016">
    <property type="protein sequence ID" value="OHA80901.1"/>
    <property type="molecule type" value="Genomic_DNA"/>
</dbReference>
<dbReference type="Gene3D" id="3.30.920.30">
    <property type="entry name" value="Hypothetical protein"/>
    <property type="match status" value="1"/>
</dbReference>
<evidence type="ECO:0000313" key="9">
    <source>
        <dbReference type="Proteomes" id="UP000176997"/>
    </source>
</evidence>
<keyword evidence="2" id="KW-1277">Toxin-antitoxin system</keyword>
<keyword evidence="7" id="KW-0346">Stress response</keyword>
<dbReference type="GO" id="GO:0004519">
    <property type="term" value="F:endonuclease activity"/>
    <property type="evidence" value="ECO:0007669"/>
    <property type="project" value="UniProtKB-KW"/>
</dbReference>
<dbReference type="InterPro" id="IPR012933">
    <property type="entry name" value="HicA_mRNA_interferase"/>
</dbReference>
<keyword evidence="4" id="KW-0255">Endonuclease</keyword>
<organism evidence="8 9">
    <name type="scientific">Candidatus Yonathbacteria bacterium RIFCSPHIGHO2_01_FULL_51_10</name>
    <dbReference type="NCBI Taxonomy" id="1802723"/>
    <lineage>
        <taxon>Bacteria</taxon>
        <taxon>Candidatus Yonathiibacteriota</taxon>
    </lineage>
</organism>
<protein>
    <submittedName>
        <fullName evidence="8">Addiction module toxin, HicA family</fullName>
    </submittedName>
</protein>
<sequence>MKRLDLVKHLHKEGCTLVREGASHSVFFNAITRRVSTVPRHAEINNHLAQKICRDLGIKKSLKK</sequence>
<dbReference type="GO" id="GO:0016787">
    <property type="term" value="F:hydrolase activity"/>
    <property type="evidence" value="ECO:0007669"/>
    <property type="project" value="UniProtKB-KW"/>
</dbReference>
<evidence type="ECO:0000256" key="3">
    <source>
        <dbReference type="ARBA" id="ARBA00022722"/>
    </source>
</evidence>
<comment type="caution">
    <text evidence="8">The sequence shown here is derived from an EMBL/GenBank/DDBJ whole genome shotgun (WGS) entry which is preliminary data.</text>
</comment>
<keyword evidence="5" id="KW-0378">Hydrolase</keyword>
<evidence type="ECO:0000256" key="2">
    <source>
        <dbReference type="ARBA" id="ARBA00022649"/>
    </source>
</evidence>
<evidence type="ECO:0000256" key="7">
    <source>
        <dbReference type="ARBA" id="ARBA00023016"/>
    </source>
</evidence>